<gene>
    <name evidence="2" type="ORF">RRG08_051950</name>
</gene>
<keyword evidence="3" id="KW-1185">Reference proteome</keyword>
<dbReference type="EMBL" id="JAWDGP010007099">
    <property type="protein sequence ID" value="KAK3729980.1"/>
    <property type="molecule type" value="Genomic_DNA"/>
</dbReference>
<protein>
    <submittedName>
        <fullName evidence="2">Uncharacterized protein</fullName>
    </submittedName>
</protein>
<sequence>MEIINGVSRRGECSPSRAAALNGPLVYLRDFARVGKPDNQRARRDLFNRDAAQSTSAGQQQQQPHPSSPAQFKHSSWQATVTLADGKSLAGKPDRRISVLQSFEPTPSPDTSNPHRPSRQVSLRLWPHVLEKSGHSLHGHDGICLYVSTNPRRSSLNSANGGRKQRQCQTARLDCWCQRTE</sequence>
<evidence type="ECO:0000313" key="2">
    <source>
        <dbReference type="EMBL" id="KAK3729980.1"/>
    </source>
</evidence>
<dbReference type="AlphaFoldDB" id="A0AAE0Y263"/>
<feature type="region of interest" description="Disordered" evidence="1">
    <location>
        <begin position="33"/>
        <end position="119"/>
    </location>
</feature>
<feature type="compositionally biased region" description="Polar residues" evidence="1">
    <location>
        <begin position="99"/>
        <end position="119"/>
    </location>
</feature>
<proteinExistence type="predicted"/>
<feature type="compositionally biased region" description="Low complexity" evidence="1">
    <location>
        <begin position="51"/>
        <end position="71"/>
    </location>
</feature>
<organism evidence="2 3">
    <name type="scientific">Elysia crispata</name>
    <name type="common">lettuce slug</name>
    <dbReference type="NCBI Taxonomy" id="231223"/>
    <lineage>
        <taxon>Eukaryota</taxon>
        <taxon>Metazoa</taxon>
        <taxon>Spiralia</taxon>
        <taxon>Lophotrochozoa</taxon>
        <taxon>Mollusca</taxon>
        <taxon>Gastropoda</taxon>
        <taxon>Heterobranchia</taxon>
        <taxon>Euthyneura</taxon>
        <taxon>Panpulmonata</taxon>
        <taxon>Sacoglossa</taxon>
        <taxon>Placobranchoidea</taxon>
        <taxon>Plakobranchidae</taxon>
        <taxon>Elysia</taxon>
    </lineage>
</organism>
<evidence type="ECO:0000256" key="1">
    <source>
        <dbReference type="SAM" id="MobiDB-lite"/>
    </source>
</evidence>
<accession>A0AAE0Y263</accession>
<dbReference type="Proteomes" id="UP001283361">
    <property type="component" value="Unassembled WGS sequence"/>
</dbReference>
<name>A0AAE0Y263_9GAST</name>
<evidence type="ECO:0000313" key="3">
    <source>
        <dbReference type="Proteomes" id="UP001283361"/>
    </source>
</evidence>
<reference evidence="2" key="1">
    <citation type="journal article" date="2023" name="G3 (Bethesda)">
        <title>A reference genome for the long-term kleptoplast-retaining sea slug Elysia crispata morphotype clarki.</title>
        <authorList>
            <person name="Eastman K.E."/>
            <person name="Pendleton A.L."/>
            <person name="Shaikh M.A."/>
            <person name="Suttiyut T."/>
            <person name="Ogas R."/>
            <person name="Tomko P."/>
            <person name="Gavelis G."/>
            <person name="Widhalm J.R."/>
            <person name="Wisecaver J.H."/>
        </authorList>
    </citation>
    <scope>NUCLEOTIDE SEQUENCE</scope>
    <source>
        <strain evidence="2">ECLA1</strain>
    </source>
</reference>
<feature type="compositionally biased region" description="Basic and acidic residues" evidence="1">
    <location>
        <begin position="33"/>
        <end position="48"/>
    </location>
</feature>
<comment type="caution">
    <text evidence="2">The sequence shown here is derived from an EMBL/GenBank/DDBJ whole genome shotgun (WGS) entry which is preliminary data.</text>
</comment>